<sequence>MSAVEVLGARLAEAVGAREASFLIADFSGQALVRLGHATDGTTARTQGRETAERVPLAGSPHGRVIATQTVEVERGASETRVFAPVTNRGEAIGVLEVNLLETPDEGTVADIALAAHTLAYVVIANRRFTDLFSWGQRSVPLSLAAEIQHRLLPGSYTCEAGQFTLAAWLEPAGNVGGDTFDFALERDTLHLSMTDAMGHEVEAAVLATVLVGALRNARRAGADLAEQASRANTGLASFADRGGFVTGQLGRVDLRAQTATIVNAGHPPPLRLRDGRVEPLELEADPPFGILGDYDYRVQTLPLEPGDRIVFLTDGMLERNAERVDIPSIIAADRDLHPREAVQHLSHVIIEATNGQLRDDATALCFDWHGGPPHQRTTSSGADS</sequence>
<dbReference type="InterPro" id="IPR052016">
    <property type="entry name" value="Bact_Sigma-Reg"/>
</dbReference>
<evidence type="ECO:0000256" key="1">
    <source>
        <dbReference type="ARBA" id="ARBA00022801"/>
    </source>
</evidence>
<dbReference type="Pfam" id="PF07228">
    <property type="entry name" value="SpoIIE"/>
    <property type="match status" value="1"/>
</dbReference>
<proteinExistence type="predicted"/>
<accession>A0A9X3NKP7</accession>
<dbReference type="SUPFAM" id="SSF81606">
    <property type="entry name" value="PP2C-like"/>
    <property type="match status" value="1"/>
</dbReference>
<reference evidence="3" key="1">
    <citation type="submission" date="2022-10" db="EMBL/GenBank/DDBJ databases">
        <title>The WGS of Solirubrobacter phytolaccae KCTC 29190.</title>
        <authorList>
            <person name="Jiang Z."/>
        </authorList>
    </citation>
    <scope>NUCLEOTIDE SEQUENCE</scope>
    <source>
        <strain evidence="3">KCTC 29190</strain>
    </source>
</reference>
<keyword evidence="1" id="KW-0378">Hydrolase</keyword>
<dbReference type="EMBL" id="JAPDDP010000048">
    <property type="protein sequence ID" value="MDA0183192.1"/>
    <property type="molecule type" value="Genomic_DNA"/>
</dbReference>
<evidence type="ECO:0000313" key="4">
    <source>
        <dbReference type="Proteomes" id="UP001147653"/>
    </source>
</evidence>
<protein>
    <submittedName>
        <fullName evidence="3">Serine/threonine-protein phosphatase</fullName>
    </submittedName>
</protein>
<dbReference type="InterPro" id="IPR001932">
    <property type="entry name" value="PPM-type_phosphatase-like_dom"/>
</dbReference>
<dbReference type="RefSeq" id="WP_270027588.1">
    <property type="nucleotide sequence ID" value="NZ_JAPDDP010000048.1"/>
</dbReference>
<dbReference type="AlphaFoldDB" id="A0A9X3NKP7"/>
<organism evidence="3 4">
    <name type="scientific">Solirubrobacter phytolaccae</name>
    <dbReference type="NCBI Taxonomy" id="1404360"/>
    <lineage>
        <taxon>Bacteria</taxon>
        <taxon>Bacillati</taxon>
        <taxon>Actinomycetota</taxon>
        <taxon>Thermoleophilia</taxon>
        <taxon>Solirubrobacterales</taxon>
        <taxon>Solirubrobacteraceae</taxon>
        <taxon>Solirubrobacter</taxon>
    </lineage>
</organism>
<dbReference type="Gene3D" id="3.60.40.10">
    <property type="entry name" value="PPM-type phosphatase domain"/>
    <property type="match status" value="1"/>
</dbReference>
<dbReference type="PANTHER" id="PTHR43156">
    <property type="entry name" value="STAGE II SPORULATION PROTEIN E-RELATED"/>
    <property type="match status" value="1"/>
</dbReference>
<dbReference type="Proteomes" id="UP001147653">
    <property type="component" value="Unassembled WGS sequence"/>
</dbReference>
<dbReference type="GO" id="GO:0016791">
    <property type="term" value="F:phosphatase activity"/>
    <property type="evidence" value="ECO:0007669"/>
    <property type="project" value="TreeGrafter"/>
</dbReference>
<dbReference type="PANTHER" id="PTHR43156:SF2">
    <property type="entry name" value="STAGE II SPORULATION PROTEIN E"/>
    <property type="match status" value="1"/>
</dbReference>
<evidence type="ECO:0000313" key="3">
    <source>
        <dbReference type="EMBL" id="MDA0183192.1"/>
    </source>
</evidence>
<feature type="domain" description="PPM-type phosphatase" evidence="2">
    <location>
        <begin position="161"/>
        <end position="369"/>
    </location>
</feature>
<gene>
    <name evidence="3" type="ORF">OJ997_22975</name>
</gene>
<evidence type="ECO:0000259" key="2">
    <source>
        <dbReference type="SMART" id="SM00331"/>
    </source>
</evidence>
<comment type="caution">
    <text evidence="3">The sequence shown here is derived from an EMBL/GenBank/DDBJ whole genome shotgun (WGS) entry which is preliminary data.</text>
</comment>
<name>A0A9X3NKP7_9ACTN</name>
<dbReference type="InterPro" id="IPR036457">
    <property type="entry name" value="PPM-type-like_dom_sf"/>
</dbReference>
<keyword evidence="4" id="KW-1185">Reference proteome</keyword>
<dbReference type="SMART" id="SM00331">
    <property type="entry name" value="PP2C_SIG"/>
    <property type="match status" value="1"/>
</dbReference>